<evidence type="ECO:0000313" key="1">
    <source>
        <dbReference type="EMBL" id="KMT21604.1"/>
    </source>
</evidence>
<reference evidence="1 2" key="1">
    <citation type="submission" date="2015-06" db="EMBL/GenBank/DDBJ databases">
        <title>Draft genome sequence of the purine-degrading Clostridium cylindrosporum HC-1 (DSM 605).</title>
        <authorList>
            <person name="Poehlein A."/>
            <person name="Schiel-Bengelsdorf B."/>
            <person name="Bengelsdorf F."/>
            <person name="Daniel R."/>
            <person name="Duerre P."/>
        </authorList>
    </citation>
    <scope>NUCLEOTIDE SEQUENCE [LARGE SCALE GENOMIC DNA]</scope>
    <source>
        <strain evidence="1 2">DSM 605</strain>
    </source>
</reference>
<gene>
    <name evidence="1" type="ORF">CLCY_2c03660</name>
</gene>
<dbReference type="EMBL" id="LFVU01000027">
    <property type="protein sequence ID" value="KMT21604.1"/>
    <property type="molecule type" value="Genomic_DNA"/>
</dbReference>
<accession>A0A0J8DBB9</accession>
<dbReference type="Proteomes" id="UP000036756">
    <property type="component" value="Unassembled WGS sequence"/>
</dbReference>
<comment type="caution">
    <text evidence="1">The sequence shown here is derived from an EMBL/GenBank/DDBJ whole genome shotgun (WGS) entry which is preliminary data.</text>
</comment>
<dbReference type="OrthoDB" id="1938501at2"/>
<name>A0A0J8DBB9_CLOCY</name>
<evidence type="ECO:0000313" key="2">
    <source>
        <dbReference type="Proteomes" id="UP000036756"/>
    </source>
</evidence>
<proteinExistence type="predicted"/>
<protein>
    <submittedName>
        <fullName evidence="1">Uncharacterized protein</fullName>
    </submittedName>
</protein>
<keyword evidence="2" id="KW-1185">Reference proteome</keyword>
<sequence length="95" mass="11138">MKYLSIVTDREYYFKDDRINEILPTDISITDETYNTFFQNQCIGKIYKIKKQLGSTFNDIFEEVKAEIPRVDGINTIEERVIALENIILQIQGVI</sequence>
<dbReference type="STRING" id="1121307.CLCY_2c03660"/>
<dbReference type="AlphaFoldDB" id="A0A0J8DBB9"/>
<dbReference type="RefSeq" id="WP_048571027.1">
    <property type="nucleotide sequence ID" value="NZ_LFVU01000027.1"/>
</dbReference>
<dbReference type="PATRIC" id="fig|1121307.3.peg.1224"/>
<organism evidence="1 2">
    <name type="scientific">Clostridium cylindrosporum DSM 605</name>
    <dbReference type="NCBI Taxonomy" id="1121307"/>
    <lineage>
        <taxon>Bacteria</taxon>
        <taxon>Bacillati</taxon>
        <taxon>Bacillota</taxon>
        <taxon>Clostridia</taxon>
        <taxon>Eubacteriales</taxon>
        <taxon>Clostridiaceae</taxon>
        <taxon>Clostridium</taxon>
    </lineage>
</organism>